<reference evidence="1" key="1">
    <citation type="journal article" date="2022" name="bioRxiv">
        <title>Genomics of Preaxostyla Flagellates Illuminates Evolutionary Transitions and the Path Towards Mitochondrial Loss.</title>
        <authorList>
            <person name="Novak L.V.F."/>
            <person name="Treitli S.C."/>
            <person name="Pyrih J."/>
            <person name="Halakuc P."/>
            <person name="Pipaliya S.V."/>
            <person name="Vacek V."/>
            <person name="Brzon O."/>
            <person name="Soukal P."/>
            <person name="Eme L."/>
            <person name="Dacks J.B."/>
            <person name="Karnkowska A."/>
            <person name="Elias M."/>
            <person name="Hampl V."/>
        </authorList>
    </citation>
    <scope>NUCLEOTIDE SEQUENCE</scope>
    <source>
        <strain evidence="1">RCP-MX</strain>
    </source>
</reference>
<gene>
    <name evidence="1" type="ORF">PAPYR_5986</name>
</gene>
<accession>A0ABQ8UGB8</accession>
<name>A0ABQ8UGB8_9EUKA</name>
<keyword evidence="2" id="KW-1185">Reference proteome</keyword>
<evidence type="ECO:0000313" key="1">
    <source>
        <dbReference type="EMBL" id="KAJ4458306.1"/>
    </source>
</evidence>
<dbReference type="Proteomes" id="UP001141327">
    <property type="component" value="Unassembled WGS sequence"/>
</dbReference>
<dbReference type="EMBL" id="JAPMOS010000031">
    <property type="protein sequence ID" value="KAJ4458306.1"/>
    <property type="molecule type" value="Genomic_DNA"/>
</dbReference>
<sequence>MMFNCDCRDVDEDLLSFDLDGIDLARPPKWVTAKKPWDEHLVLLLMPTNDQSITLLHMFSQHHGFIYGDFRFRFLWAHRRPIGGAGDKFLAVCFEHVFCGSQQSALTEVGHSQTGEKCHNCGPLSIAELVRPAPAPPGFSIQALLR</sequence>
<evidence type="ECO:0000313" key="2">
    <source>
        <dbReference type="Proteomes" id="UP001141327"/>
    </source>
</evidence>
<protein>
    <submittedName>
        <fullName evidence="1">Uncharacterized protein</fullName>
    </submittedName>
</protein>
<organism evidence="1 2">
    <name type="scientific">Paratrimastix pyriformis</name>
    <dbReference type="NCBI Taxonomy" id="342808"/>
    <lineage>
        <taxon>Eukaryota</taxon>
        <taxon>Metamonada</taxon>
        <taxon>Preaxostyla</taxon>
        <taxon>Paratrimastigidae</taxon>
        <taxon>Paratrimastix</taxon>
    </lineage>
</organism>
<proteinExistence type="predicted"/>
<comment type="caution">
    <text evidence="1">The sequence shown here is derived from an EMBL/GenBank/DDBJ whole genome shotgun (WGS) entry which is preliminary data.</text>
</comment>